<dbReference type="AlphaFoldDB" id="A0A364P2R3"/>
<accession>A0A364P2R3</accession>
<feature type="transmembrane region" description="Helical" evidence="1">
    <location>
        <begin position="302"/>
        <end position="319"/>
    </location>
</feature>
<dbReference type="RefSeq" id="WP_112141832.1">
    <property type="nucleotide sequence ID" value="NZ_PGTO01000001.1"/>
</dbReference>
<dbReference type="EMBL" id="PGTO01000001">
    <property type="protein sequence ID" value="RAU23601.1"/>
    <property type="molecule type" value="Genomic_DNA"/>
</dbReference>
<evidence type="ECO:0000313" key="3">
    <source>
        <dbReference type="Proteomes" id="UP000251075"/>
    </source>
</evidence>
<feature type="transmembrane region" description="Helical" evidence="1">
    <location>
        <begin position="326"/>
        <end position="343"/>
    </location>
</feature>
<dbReference type="Proteomes" id="UP000251075">
    <property type="component" value="Unassembled WGS sequence"/>
</dbReference>
<comment type="caution">
    <text evidence="2">The sequence shown here is derived from an EMBL/GenBank/DDBJ whole genome shotgun (WGS) entry which is preliminary data.</text>
</comment>
<keyword evidence="1" id="KW-1133">Transmembrane helix</keyword>
<keyword evidence="3" id="KW-1185">Reference proteome</keyword>
<evidence type="ECO:0008006" key="4">
    <source>
        <dbReference type="Google" id="ProtNLM"/>
    </source>
</evidence>
<gene>
    <name evidence="2" type="ORF">CU669_00395</name>
</gene>
<dbReference type="OrthoDB" id="7347512at2"/>
<keyword evidence="1" id="KW-0812">Transmembrane</keyword>
<feature type="transmembrane region" description="Helical" evidence="1">
    <location>
        <begin position="91"/>
        <end position="111"/>
    </location>
</feature>
<protein>
    <recommendedName>
        <fullName evidence="4">YfhO family protein</fullName>
    </recommendedName>
</protein>
<feature type="transmembrane region" description="Helical" evidence="1">
    <location>
        <begin position="249"/>
        <end position="269"/>
    </location>
</feature>
<sequence>MNYTWDQILTNRILLLMAIMSMAMWPLFIWAGSRWRVGDWRIGQVRLFYWVWLAGFTAEFWIMGPYSFIAWDGEGNLAVAMNNYIAHFHPGGWFSHALAGGIDLALFFPGYQYLQPEVVFARLFPAWVAVALHKLMVGSLGFWGAWLLARQRLPERPGTAMAIALLFPVSQDYLLNYSTEFGTGFAMIPLALWVPLAAPRDHLFWPRALAVAVLVAFAQPMKVFPPLAIALVGAMILMGCRDFRRIVPVFGLYVLASLANWHEVLFGLFQGANFTTRIEMLEKHNALASLRIALAMVYQHEWVPGWQLLGALGCLAVLDRRSAVRVALALAWFVGSFAVLEATPWEAFGLDIVNTLSHSYNRLALPSLAALAVSMTLAALERQGYAVAGRRLTAGLFAAGVAVTVWIKLTNVGQWVWFGGQAAYTTHDNLINPPWKPSEDFRVVTLLDYPHPNVVAGFYGYDCFDAGSNLDPKAYGEFWHKVMRDRPDYFRTTRTRLDWAFWDGKLYHVGEFLRLDLLRLANVRFLFSGLPLTAEGLRLVQAPRSGDEYTRVRPDFFTSTGDFLRNRLSRLTNAGQLWVYEVENAVPRIFAAQSVAVAEGDQFSAMVEQAASRSAERVAVVSAAAARRLGPARPFKVVGWRKLPDGYDVDVEAPDGGVLVINNASFKFWTAEANGVRMPLEQANGAHMAVSLPPGAQLVKIRYDRPTVRGILRKLAIG</sequence>
<feature type="transmembrane region" description="Helical" evidence="1">
    <location>
        <begin position="204"/>
        <end position="237"/>
    </location>
</feature>
<feature type="transmembrane region" description="Helical" evidence="1">
    <location>
        <begin position="12"/>
        <end position="35"/>
    </location>
</feature>
<evidence type="ECO:0000256" key="1">
    <source>
        <dbReference type="SAM" id="Phobius"/>
    </source>
</evidence>
<feature type="transmembrane region" description="Helical" evidence="1">
    <location>
        <begin position="363"/>
        <end position="380"/>
    </location>
</feature>
<reference evidence="2 3" key="1">
    <citation type="submission" date="2017-11" db="EMBL/GenBank/DDBJ databases">
        <title>Draft genome sequence of magnetotactic bacterium Magnetospirillum kuznetsovii LBB-42.</title>
        <authorList>
            <person name="Grouzdev D.S."/>
            <person name="Rysina M.S."/>
            <person name="Baslerov R.V."/>
            <person name="Koziaeva V."/>
        </authorList>
    </citation>
    <scope>NUCLEOTIDE SEQUENCE [LARGE SCALE GENOMIC DNA]</scope>
    <source>
        <strain evidence="2 3">LBB-42</strain>
    </source>
</reference>
<feature type="transmembrane region" description="Helical" evidence="1">
    <location>
        <begin position="47"/>
        <end position="71"/>
    </location>
</feature>
<evidence type="ECO:0000313" key="2">
    <source>
        <dbReference type="EMBL" id="RAU23601.1"/>
    </source>
</evidence>
<organism evidence="2 3">
    <name type="scientific">Paramagnetospirillum kuznetsovii</name>
    <dbReference type="NCBI Taxonomy" id="2053833"/>
    <lineage>
        <taxon>Bacteria</taxon>
        <taxon>Pseudomonadati</taxon>
        <taxon>Pseudomonadota</taxon>
        <taxon>Alphaproteobacteria</taxon>
        <taxon>Rhodospirillales</taxon>
        <taxon>Magnetospirillaceae</taxon>
        <taxon>Paramagnetospirillum</taxon>
    </lineage>
</organism>
<name>A0A364P2R3_9PROT</name>
<feature type="transmembrane region" description="Helical" evidence="1">
    <location>
        <begin position="123"/>
        <end position="146"/>
    </location>
</feature>
<feature type="transmembrane region" description="Helical" evidence="1">
    <location>
        <begin position="181"/>
        <end position="198"/>
    </location>
</feature>
<proteinExistence type="predicted"/>
<feature type="transmembrane region" description="Helical" evidence="1">
    <location>
        <begin position="392"/>
        <end position="409"/>
    </location>
</feature>
<keyword evidence="1" id="KW-0472">Membrane</keyword>